<proteinExistence type="predicted"/>
<evidence type="ECO:0000256" key="1">
    <source>
        <dbReference type="SAM" id="MobiDB-lite"/>
    </source>
</evidence>
<name>A0ABW2GMS6_9ACTN</name>
<dbReference type="EMBL" id="JBHSZO010000031">
    <property type="protein sequence ID" value="MFC7220227.1"/>
    <property type="molecule type" value="Genomic_DNA"/>
</dbReference>
<evidence type="ECO:0000313" key="3">
    <source>
        <dbReference type="EMBL" id="MFC7220227.1"/>
    </source>
</evidence>
<keyword evidence="2" id="KW-1133">Transmembrane helix</keyword>
<comment type="caution">
    <text evidence="3">The sequence shown here is derived from an EMBL/GenBank/DDBJ whole genome shotgun (WGS) entry which is preliminary data.</text>
</comment>
<feature type="transmembrane region" description="Helical" evidence="2">
    <location>
        <begin position="479"/>
        <end position="502"/>
    </location>
</feature>
<organism evidence="3 4">
    <name type="scientific">Streptomyces polyrhachis</name>
    <dbReference type="NCBI Taxonomy" id="1282885"/>
    <lineage>
        <taxon>Bacteria</taxon>
        <taxon>Bacillati</taxon>
        <taxon>Actinomycetota</taxon>
        <taxon>Actinomycetes</taxon>
        <taxon>Kitasatosporales</taxon>
        <taxon>Streptomycetaceae</taxon>
        <taxon>Streptomyces</taxon>
    </lineage>
</organism>
<evidence type="ECO:0008006" key="5">
    <source>
        <dbReference type="Google" id="ProtNLM"/>
    </source>
</evidence>
<dbReference type="Proteomes" id="UP001596413">
    <property type="component" value="Unassembled WGS sequence"/>
</dbReference>
<protein>
    <recommendedName>
        <fullName evidence="5">Secreted protein</fullName>
    </recommendedName>
</protein>
<evidence type="ECO:0000313" key="4">
    <source>
        <dbReference type="Proteomes" id="UP001596413"/>
    </source>
</evidence>
<feature type="transmembrane region" description="Helical" evidence="2">
    <location>
        <begin position="260"/>
        <end position="278"/>
    </location>
</feature>
<gene>
    <name evidence="3" type="ORF">ACFQLX_18965</name>
</gene>
<accession>A0ABW2GMS6</accession>
<keyword evidence="2" id="KW-0472">Membrane</keyword>
<keyword evidence="2" id="KW-0812">Transmembrane</keyword>
<sequence length="510" mass="52966">MSYPSPAGSAGVGSAPPEQPTATGQGAGQGAGQGVGPSAGLSGVPAQGRSEASPGTSGGATLVVPERRSAFREGLERFRRSAVTEPGRLRLLGAVLAALVVVFGAVTAWQVSDRADAADDVLLRSQPLSAAAADIYRSLADANTTAASGFLAGGKETPEVRRRYEKDIATAGRLLVEAAANSQGSAGARRQISSLNEWLPRYTGAIETARANNRQGLPLGGAYLRYANDLMETRLLPAAQDLYRAETAQLDRDYAAAKSWPWAALALGTVALGALGWAQRRHYRRTNRVFNQGLLGASVVTGVVLLWLAAGHTFARAGLEESDRDGARSLQVLNEARIGALQAHGNEGLKMVSRGAVTVGDKDKYEAGYGDSMNGLAGPDAAHQQGSLVQRALDLADDDAGRVPVEKAIVGVRTWQGRHTGVLEADNIGDYQTAVDRVIGTGDKESTGQCFDVVDASLAKAIAHEQAEFVQAARDGRDALGGLAIGAAVLAVLGAAGAVLGIGRRLSEYR</sequence>
<evidence type="ECO:0000256" key="2">
    <source>
        <dbReference type="SAM" id="Phobius"/>
    </source>
</evidence>
<feature type="region of interest" description="Disordered" evidence="1">
    <location>
        <begin position="1"/>
        <end position="65"/>
    </location>
</feature>
<reference evidence="4" key="1">
    <citation type="journal article" date="2019" name="Int. J. Syst. Evol. Microbiol.">
        <title>The Global Catalogue of Microorganisms (GCM) 10K type strain sequencing project: providing services to taxonomists for standard genome sequencing and annotation.</title>
        <authorList>
            <consortium name="The Broad Institute Genomics Platform"/>
            <consortium name="The Broad Institute Genome Sequencing Center for Infectious Disease"/>
            <person name="Wu L."/>
            <person name="Ma J."/>
        </authorList>
    </citation>
    <scope>NUCLEOTIDE SEQUENCE [LARGE SCALE GENOMIC DNA]</scope>
    <source>
        <strain evidence="4">CGMCC 1.13681</strain>
    </source>
</reference>
<feature type="transmembrane region" description="Helical" evidence="2">
    <location>
        <begin position="290"/>
        <end position="310"/>
    </location>
</feature>
<keyword evidence="4" id="KW-1185">Reference proteome</keyword>
<feature type="compositionally biased region" description="Gly residues" evidence="1">
    <location>
        <begin position="25"/>
        <end position="37"/>
    </location>
</feature>
<feature type="transmembrane region" description="Helical" evidence="2">
    <location>
        <begin position="89"/>
        <end position="111"/>
    </location>
</feature>